<feature type="transmembrane region" description="Helical" evidence="2">
    <location>
        <begin position="319"/>
        <end position="341"/>
    </location>
</feature>
<evidence type="ECO:0000313" key="4">
    <source>
        <dbReference type="Proteomes" id="UP000509303"/>
    </source>
</evidence>
<gene>
    <name evidence="3" type="ORF">HUT08_13500</name>
</gene>
<dbReference type="Proteomes" id="UP000509303">
    <property type="component" value="Chromosome"/>
</dbReference>
<feature type="transmembrane region" description="Helical" evidence="2">
    <location>
        <begin position="189"/>
        <end position="208"/>
    </location>
</feature>
<dbReference type="Pfam" id="PF19877">
    <property type="entry name" value="DUF6350"/>
    <property type="match status" value="1"/>
</dbReference>
<feature type="compositionally biased region" description="Basic and acidic residues" evidence="1">
    <location>
        <begin position="673"/>
        <end position="684"/>
    </location>
</feature>
<keyword evidence="4" id="KW-1185">Reference proteome</keyword>
<feature type="transmembrane region" description="Helical" evidence="2">
    <location>
        <begin position="220"/>
        <end position="239"/>
    </location>
</feature>
<keyword evidence="2" id="KW-1133">Transmembrane helix</keyword>
<feature type="transmembrane region" description="Helical" evidence="2">
    <location>
        <begin position="427"/>
        <end position="447"/>
    </location>
</feature>
<feature type="transmembrane region" description="Helical" evidence="2">
    <location>
        <begin position="21"/>
        <end position="50"/>
    </location>
</feature>
<proteinExistence type="predicted"/>
<feature type="region of interest" description="Disordered" evidence="1">
    <location>
        <begin position="121"/>
        <end position="181"/>
    </location>
</feature>
<accession>A0A7H8N7Q5</accession>
<dbReference type="EMBL" id="CP054929">
    <property type="protein sequence ID" value="QKW50383.1"/>
    <property type="molecule type" value="Genomic_DNA"/>
</dbReference>
<feature type="compositionally biased region" description="Pro residues" evidence="1">
    <location>
        <begin position="621"/>
        <end position="633"/>
    </location>
</feature>
<keyword evidence="2" id="KW-0812">Transmembrane</keyword>
<feature type="compositionally biased region" description="Low complexity" evidence="1">
    <location>
        <begin position="644"/>
        <end position="655"/>
    </location>
</feature>
<dbReference type="RefSeq" id="WP_176162119.1">
    <property type="nucleotide sequence ID" value="NZ_CP054929.1"/>
</dbReference>
<protein>
    <recommendedName>
        <fullName evidence="5">Integral membrane protein</fullName>
    </recommendedName>
</protein>
<feature type="compositionally biased region" description="Low complexity" evidence="1">
    <location>
        <begin position="596"/>
        <end position="620"/>
    </location>
</feature>
<feature type="transmembrane region" description="Helical" evidence="2">
    <location>
        <begin position="381"/>
        <end position="406"/>
    </location>
</feature>
<organism evidence="3 4">
    <name type="scientific">Streptomyces buecherae</name>
    <dbReference type="NCBI Taxonomy" id="2763006"/>
    <lineage>
        <taxon>Bacteria</taxon>
        <taxon>Bacillati</taxon>
        <taxon>Actinomycetota</taxon>
        <taxon>Actinomycetes</taxon>
        <taxon>Kitasatosporales</taxon>
        <taxon>Streptomycetaceae</taxon>
        <taxon>Streptomyces</taxon>
    </lineage>
</organism>
<feature type="compositionally biased region" description="Low complexity" evidence="1">
    <location>
        <begin position="162"/>
        <end position="171"/>
    </location>
</feature>
<feature type="transmembrane region" description="Helical" evidence="2">
    <location>
        <begin position="463"/>
        <end position="484"/>
    </location>
</feature>
<dbReference type="InterPro" id="IPR045931">
    <property type="entry name" value="DUF6350"/>
</dbReference>
<evidence type="ECO:0000313" key="3">
    <source>
        <dbReference type="EMBL" id="QKW50383.1"/>
    </source>
</evidence>
<dbReference type="AlphaFoldDB" id="A0A7H8N7Q5"/>
<feature type="transmembrane region" description="Helical" evidence="2">
    <location>
        <begin position="277"/>
        <end position="298"/>
    </location>
</feature>
<evidence type="ECO:0008006" key="5">
    <source>
        <dbReference type="Google" id="ProtNLM"/>
    </source>
</evidence>
<name>A0A7H8N7Q5_9ACTN</name>
<evidence type="ECO:0000256" key="2">
    <source>
        <dbReference type="SAM" id="Phobius"/>
    </source>
</evidence>
<evidence type="ECO:0000256" key="1">
    <source>
        <dbReference type="SAM" id="MobiDB-lite"/>
    </source>
</evidence>
<keyword evidence="2" id="KW-0472">Membrane</keyword>
<reference evidence="3 4" key="1">
    <citation type="submission" date="2020-06" db="EMBL/GenBank/DDBJ databases">
        <title>Genome mining for natural products.</title>
        <authorList>
            <person name="Zhang B."/>
            <person name="Shi J."/>
            <person name="Ge H."/>
        </authorList>
    </citation>
    <scope>NUCLEOTIDE SEQUENCE [LARGE SCALE GENOMIC DNA]</scope>
    <source>
        <strain evidence="3 4">NA00687</strain>
    </source>
</reference>
<sequence length="710" mass="72943">MTDLSLSSSSRGRVAARRSPAAGQALLSGAVAAGLGLGALAVVVLLLWIASPFPDGSPDGTLRIAAGLWLLAHGAELVRTHTVTGGQTTMGLTPLLLTALPCWLLYRAGRHAVEEAEAVAEATSARSGRRPGRWESVPLTGPAERAAPSEADAGADGHRETAPAARPTTRPSPLGSDRADHPGRVARSVIGLVVGGYLLVGVAALVYADSGALPVEPGGALLRMAALALVAVTAGAWLASGRPAWPLPAPARLALDLVPSAVRRNLPPPVVVAALRAGGWAALVLVAGGAVLTTVSLVTNAGAVEGAFPYLARDWSGRFAVLALCLALFPNAMVWGASYGLGTGFTVGAGSLVGPVETTAYPVLPHFPLFAALPETGRGGLVLWGLVGVVPAVAGLALGRAVAVAASPERGRAGRARGWGWARTARATALAGLVCGAATALLAWAAGGPLGTGTLAEFGPDPWWAGLAALVWTVVFGVPSALLVRWWRRFTWRRLTWRRRAWRLRPAWYDRWRSARAYAARWSAYEAAVERAYEVSGVAYADPAQDAWHATGARRARWAALRKSSGGLMADFEPTVPPSDDTTEPALSAEPAPPDSLASRTSPAAPTSYASAASPTSLAAPAPPPPSYAPQPHPVVERHAPSLAATADTAPATGDGDPDEPDQAGTGGADAEPGARARDPRWSPDPHLGPSRPDPESRPGSDARGPVEGP</sequence>
<feature type="region of interest" description="Disordered" evidence="1">
    <location>
        <begin position="569"/>
        <end position="710"/>
    </location>
</feature>